<accession>A0A9Q0YLC5</accession>
<dbReference type="EMBL" id="JAIZAY010000018">
    <property type="protein sequence ID" value="KAJ8024668.1"/>
    <property type="molecule type" value="Genomic_DNA"/>
</dbReference>
<keyword evidence="2" id="KW-1185">Reference proteome</keyword>
<name>A0A9Q0YLC5_HOLLE</name>
<dbReference type="OrthoDB" id="5955131at2759"/>
<dbReference type="AlphaFoldDB" id="A0A9Q0YLC5"/>
<proteinExistence type="predicted"/>
<evidence type="ECO:0000313" key="2">
    <source>
        <dbReference type="Proteomes" id="UP001152320"/>
    </source>
</evidence>
<dbReference type="PANTHER" id="PTHR46289">
    <property type="entry name" value="52 KDA REPRESSOR OF THE INHIBITOR OF THE PROTEIN KINASE-LIKE PROTEIN-RELATED"/>
    <property type="match status" value="1"/>
</dbReference>
<evidence type="ECO:0000313" key="1">
    <source>
        <dbReference type="EMBL" id="KAJ8024668.1"/>
    </source>
</evidence>
<gene>
    <name evidence="1" type="ORF">HOLleu_34633</name>
</gene>
<dbReference type="Proteomes" id="UP001152320">
    <property type="component" value="Chromosome 18"/>
</dbReference>
<dbReference type="InterPro" id="IPR052958">
    <property type="entry name" value="IFN-induced_PKR_regulator"/>
</dbReference>
<comment type="caution">
    <text evidence="1">The sequence shown here is derived from an EMBL/GenBank/DDBJ whole genome shotgun (WGS) entry which is preliminary data.</text>
</comment>
<dbReference type="PANTHER" id="PTHR46289:SF16">
    <property type="entry name" value="52 KDA REPRESSOR OF THE INHIBITOR OF THE PROTEIN KINASE"/>
    <property type="match status" value="1"/>
</dbReference>
<reference evidence="1" key="1">
    <citation type="submission" date="2021-10" db="EMBL/GenBank/DDBJ databases">
        <title>Tropical sea cucumber genome reveals ecological adaptation and Cuvierian tubules defense mechanism.</title>
        <authorList>
            <person name="Chen T."/>
        </authorList>
    </citation>
    <scope>NUCLEOTIDE SEQUENCE</scope>
    <source>
        <strain evidence="1">Nanhai2018</strain>
        <tissue evidence="1">Muscle</tissue>
    </source>
</reference>
<organism evidence="1 2">
    <name type="scientific">Holothuria leucospilota</name>
    <name type="common">Black long sea cucumber</name>
    <name type="synonym">Mertensiothuria leucospilota</name>
    <dbReference type="NCBI Taxonomy" id="206669"/>
    <lineage>
        <taxon>Eukaryota</taxon>
        <taxon>Metazoa</taxon>
        <taxon>Echinodermata</taxon>
        <taxon>Eleutherozoa</taxon>
        <taxon>Echinozoa</taxon>
        <taxon>Holothuroidea</taxon>
        <taxon>Aspidochirotacea</taxon>
        <taxon>Aspidochirotida</taxon>
        <taxon>Holothuriidae</taxon>
        <taxon>Holothuria</taxon>
    </lineage>
</organism>
<sequence>MTWRQTLARSIVKQYQWLRNLIGTEPSKPRIAGRQQLRSNAPASTPYEYYKRNLAIPFLDHINENLHTQFTGLAKKATSLLGLVPAVICSDPDSIDINEAVELYSTDLPSPELIWLEVKRWKLRYQRMDADARPDSPAAAIKDCDGTIFPNI</sequence>
<protein>
    <submittedName>
        <fullName evidence="1">52 kDa repressor of the inhibitor of the protein kinase</fullName>
    </submittedName>
</protein>